<feature type="transmembrane region" description="Helical" evidence="6">
    <location>
        <begin position="150"/>
        <end position="173"/>
    </location>
</feature>
<dbReference type="PANTHER" id="PTHR30086">
    <property type="entry name" value="ARGININE EXPORTER PROTEIN ARGO"/>
    <property type="match status" value="1"/>
</dbReference>
<accession>A0A7Y8L093</accession>
<dbReference type="Proteomes" id="UP000545507">
    <property type="component" value="Unassembled WGS sequence"/>
</dbReference>
<reference evidence="7 8" key="1">
    <citation type="submission" date="2019-09" db="EMBL/GenBank/DDBJ databases">
        <title>Hydrogenophaga aromatica sp. nov., isolated from a para-xylene-degrading enrichment culture.</title>
        <authorList>
            <person name="Tancsics A."/>
            <person name="Banerjee S."/>
        </authorList>
    </citation>
    <scope>NUCLEOTIDE SEQUENCE [LARGE SCALE GENOMIC DNA]</scope>
    <source>
        <strain evidence="7 8">D2P1</strain>
    </source>
</reference>
<keyword evidence="2" id="KW-1003">Cell membrane</keyword>
<dbReference type="GO" id="GO:0015171">
    <property type="term" value="F:amino acid transmembrane transporter activity"/>
    <property type="evidence" value="ECO:0007669"/>
    <property type="project" value="TreeGrafter"/>
</dbReference>
<gene>
    <name evidence="7" type="ORF">F3K02_24790</name>
</gene>
<feature type="transmembrane region" description="Helical" evidence="6">
    <location>
        <begin position="111"/>
        <end position="138"/>
    </location>
</feature>
<dbReference type="AlphaFoldDB" id="A0A7Y8L093"/>
<keyword evidence="4 6" id="KW-1133">Transmembrane helix</keyword>
<evidence type="ECO:0000313" key="7">
    <source>
        <dbReference type="EMBL" id="NWF48447.1"/>
    </source>
</evidence>
<evidence type="ECO:0000256" key="5">
    <source>
        <dbReference type="ARBA" id="ARBA00023136"/>
    </source>
</evidence>
<evidence type="ECO:0000256" key="4">
    <source>
        <dbReference type="ARBA" id="ARBA00022989"/>
    </source>
</evidence>
<evidence type="ECO:0000256" key="6">
    <source>
        <dbReference type="SAM" id="Phobius"/>
    </source>
</evidence>
<feature type="transmembrane region" description="Helical" evidence="6">
    <location>
        <begin position="41"/>
        <end position="68"/>
    </location>
</feature>
<evidence type="ECO:0000256" key="3">
    <source>
        <dbReference type="ARBA" id="ARBA00022692"/>
    </source>
</evidence>
<dbReference type="PANTHER" id="PTHR30086:SF20">
    <property type="entry name" value="ARGININE EXPORTER PROTEIN ARGO-RELATED"/>
    <property type="match status" value="1"/>
</dbReference>
<evidence type="ECO:0000256" key="2">
    <source>
        <dbReference type="ARBA" id="ARBA00022475"/>
    </source>
</evidence>
<comment type="subcellular location">
    <subcellularLocation>
        <location evidence="1">Cell membrane</location>
        <topology evidence="1">Multi-pass membrane protein</topology>
    </subcellularLocation>
</comment>
<organism evidence="7 8">
    <name type="scientific">Hydrogenophaga aromaticivorans</name>
    <dbReference type="NCBI Taxonomy" id="2610898"/>
    <lineage>
        <taxon>Bacteria</taxon>
        <taxon>Pseudomonadati</taxon>
        <taxon>Pseudomonadota</taxon>
        <taxon>Betaproteobacteria</taxon>
        <taxon>Burkholderiales</taxon>
        <taxon>Comamonadaceae</taxon>
        <taxon>Hydrogenophaga</taxon>
    </lineage>
</organism>
<feature type="transmembrane region" description="Helical" evidence="6">
    <location>
        <begin position="185"/>
        <end position="203"/>
    </location>
</feature>
<sequence length="208" mass="21475">MDATSLTVFFKAALIGLLIAAPVGPIGLLTMQRTLERGLAAGLATGMGAAVADALYGAIGAFGVSWLIHALIEARTPLALGGGAILLVLAWRTWRAPVTDAVAPARDARNLLGLAAGTFLLTLANPATIVSFIAVFGSLGGSLQTAPSPLWMVAGVLAGSAAWWLLLTALIAHQRSRFTPAWRGRINRGSAGLLAGFALWQWASLVAR</sequence>
<dbReference type="InterPro" id="IPR001123">
    <property type="entry name" value="LeuE-type"/>
</dbReference>
<protein>
    <submittedName>
        <fullName evidence="7">Lysine transporter LysE</fullName>
    </submittedName>
</protein>
<proteinExistence type="predicted"/>
<comment type="caution">
    <text evidence="7">The sequence shown here is derived from an EMBL/GenBank/DDBJ whole genome shotgun (WGS) entry which is preliminary data.</text>
</comment>
<dbReference type="EMBL" id="VYGV01000027">
    <property type="protein sequence ID" value="NWF48447.1"/>
    <property type="molecule type" value="Genomic_DNA"/>
</dbReference>
<dbReference type="Pfam" id="PF01810">
    <property type="entry name" value="LysE"/>
    <property type="match status" value="1"/>
</dbReference>
<keyword evidence="8" id="KW-1185">Reference proteome</keyword>
<keyword evidence="3 6" id="KW-0812">Transmembrane</keyword>
<feature type="transmembrane region" description="Helical" evidence="6">
    <location>
        <begin position="6"/>
        <end position="29"/>
    </location>
</feature>
<feature type="transmembrane region" description="Helical" evidence="6">
    <location>
        <begin position="74"/>
        <end position="91"/>
    </location>
</feature>
<dbReference type="GO" id="GO:0005886">
    <property type="term" value="C:plasma membrane"/>
    <property type="evidence" value="ECO:0007669"/>
    <property type="project" value="UniProtKB-SubCell"/>
</dbReference>
<evidence type="ECO:0000313" key="8">
    <source>
        <dbReference type="Proteomes" id="UP000545507"/>
    </source>
</evidence>
<keyword evidence="5 6" id="KW-0472">Membrane</keyword>
<name>A0A7Y8L093_9BURK</name>
<dbReference type="RefSeq" id="WP_177139089.1">
    <property type="nucleotide sequence ID" value="NZ_VYGV01000027.1"/>
</dbReference>
<evidence type="ECO:0000256" key="1">
    <source>
        <dbReference type="ARBA" id="ARBA00004651"/>
    </source>
</evidence>